<name>A0A9P8APQ2_9AGAR</name>
<evidence type="ECO:0000256" key="1">
    <source>
        <dbReference type="SAM" id="MobiDB-lite"/>
    </source>
</evidence>
<dbReference type="Proteomes" id="UP000812287">
    <property type="component" value="Unassembled WGS sequence"/>
</dbReference>
<dbReference type="GeneID" id="66109178"/>
<gene>
    <name evidence="2" type="ORF">BT62DRAFT_935182</name>
</gene>
<organism evidence="2 3">
    <name type="scientific">Guyanagaster necrorhizus</name>
    <dbReference type="NCBI Taxonomy" id="856835"/>
    <lineage>
        <taxon>Eukaryota</taxon>
        <taxon>Fungi</taxon>
        <taxon>Dikarya</taxon>
        <taxon>Basidiomycota</taxon>
        <taxon>Agaricomycotina</taxon>
        <taxon>Agaricomycetes</taxon>
        <taxon>Agaricomycetidae</taxon>
        <taxon>Agaricales</taxon>
        <taxon>Marasmiineae</taxon>
        <taxon>Physalacriaceae</taxon>
        <taxon>Guyanagaster</taxon>
    </lineage>
</organism>
<sequence>MPSYPPNANNSSTTTVSSTQTLVSTKNYAAAFAHLQSKYGFGGTAPCPNPQPTTQEGSKKAALSKQDKALADLAGKYGEGGGGGQLQQKQSWL</sequence>
<dbReference type="OrthoDB" id="3043492at2759"/>
<evidence type="ECO:0000313" key="2">
    <source>
        <dbReference type="EMBL" id="KAG7443224.1"/>
    </source>
</evidence>
<comment type="caution">
    <text evidence="2">The sequence shown here is derived from an EMBL/GenBank/DDBJ whole genome shotgun (WGS) entry which is preliminary data.</text>
</comment>
<dbReference type="EMBL" id="MU250546">
    <property type="protein sequence ID" value="KAG7443224.1"/>
    <property type="molecule type" value="Genomic_DNA"/>
</dbReference>
<dbReference type="AlphaFoldDB" id="A0A9P8APQ2"/>
<proteinExistence type="predicted"/>
<accession>A0A9P8APQ2</accession>
<reference evidence="2" key="1">
    <citation type="submission" date="2020-11" db="EMBL/GenBank/DDBJ databases">
        <title>Adaptations for nitrogen fixation in a non-lichenized fungal sporocarp promotes dispersal by wood-feeding termites.</title>
        <authorList>
            <consortium name="DOE Joint Genome Institute"/>
            <person name="Koch R.A."/>
            <person name="Yoon G."/>
            <person name="Arayal U."/>
            <person name="Lail K."/>
            <person name="Amirebrahimi M."/>
            <person name="Labutti K."/>
            <person name="Lipzen A."/>
            <person name="Riley R."/>
            <person name="Barry K."/>
            <person name="Henrissat B."/>
            <person name="Grigoriev I.V."/>
            <person name="Herr J.R."/>
            <person name="Aime M.C."/>
        </authorList>
    </citation>
    <scope>NUCLEOTIDE SEQUENCE</scope>
    <source>
        <strain evidence="2">MCA 3950</strain>
    </source>
</reference>
<dbReference type="RefSeq" id="XP_043036724.1">
    <property type="nucleotide sequence ID" value="XM_043186881.1"/>
</dbReference>
<evidence type="ECO:0000313" key="3">
    <source>
        <dbReference type="Proteomes" id="UP000812287"/>
    </source>
</evidence>
<keyword evidence="3" id="KW-1185">Reference proteome</keyword>
<protein>
    <submittedName>
        <fullName evidence="2">Uncharacterized protein</fullName>
    </submittedName>
</protein>
<feature type="region of interest" description="Disordered" evidence="1">
    <location>
        <begin position="40"/>
        <end position="93"/>
    </location>
</feature>